<dbReference type="GO" id="GO:0000272">
    <property type="term" value="P:polysaccharide catabolic process"/>
    <property type="evidence" value="ECO:0007669"/>
    <property type="project" value="UniProtKB-KW"/>
</dbReference>
<dbReference type="Gene3D" id="3.20.20.80">
    <property type="entry name" value="Glycosidases"/>
    <property type="match status" value="1"/>
</dbReference>
<dbReference type="InterPro" id="IPR001579">
    <property type="entry name" value="Glyco_hydro_18_chit_AS"/>
</dbReference>
<evidence type="ECO:0000259" key="10">
    <source>
        <dbReference type="PROSITE" id="PS51910"/>
    </source>
</evidence>
<evidence type="ECO:0000256" key="9">
    <source>
        <dbReference type="RuleBase" id="RU000489"/>
    </source>
</evidence>
<dbReference type="OrthoDB" id="76388at2759"/>
<dbReference type="InParanoid" id="A0A2T3B196"/>
<name>A0A2T3B196_AMORE</name>
<dbReference type="SUPFAM" id="SSF51445">
    <property type="entry name" value="(Trans)glycosidases"/>
    <property type="match status" value="1"/>
</dbReference>
<comment type="catalytic activity">
    <reaction evidence="1">
        <text>Random endo-hydrolysis of N-acetyl-beta-D-glucosaminide (1-&gt;4)-beta-linkages in chitin and chitodextrins.</text>
        <dbReference type="EC" id="3.2.1.14"/>
    </reaction>
</comment>
<evidence type="ECO:0000256" key="8">
    <source>
        <dbReference type="ARBA" id="ARBA00023326"/>
    </source>
</evidence>
<dbReference type="FunCoup" id="A0A2T3B196">
    <property type="interactions" value="569"/>
</dbReference>
<proteinExistence type="inferred from homology"/>
<evidence type="ECO:0000256" key="3">
    <source>
        <dbReference type="ARBA" id="ARBA00012729"/>
    </source>
</evidence>
<evidence type="ECO:0000256" key="2">
    <source>
        <dbReference type="ARBA" id="ARBA00008682"/>
    </source>
</evidence>
<feature type="domain" description="GH18" evidence="10">
    <location>
        <begin position="1"/>
        <end position="323"/>
    </location>
</feature>
<dbReference type="PANTHER" id="PTHR11177:SF317">
    <property type="entry name" value="CHITINASE 12-RELATED"/>
    <property type="match status" value="1"/>
</dbReference>
<dbReference type="GO" id="GO:0008061">
    <property type="term" value="F:chitin binding"/>
    <property type="evidence" value="ECO:0007669"/>
    <property type="project" value="InterPro"/>
</dbReference>
<evidence type="ECO:0000313" key="12">
    <source>
        <dbReference type="Proteomes" id="UP000241818"/>
    </source>
</evidence>
<reference evidence="11 12" key="1">
    <citation type="journal article" date="2018" name="New Phytol.">
        <title>Comparative genomics and transcriptomics depict ericoid mycorrhizal fungi as versatile saprotrophs and plant mutualists.</title>
        <authorList>
            <person name="Martino E."/>
            <person name="Morin E."/>
            <person name="Grelet G.A."/>
            <person name="Kuo A."/>
            <person name="Kohler A."/>
            <person name="Daghino S."/>
            <person name="Barry K.W."/>
            <person name="Cichocki N."/>
            <person name="Clum A."/>
            <person name="Dockter R.B."/>
            <person name="Hainaut M."/>
            <person name="Kuo R.C."/>
            <person name="LaButti K."/>
            <person name="Lindahl B.D."/>
            <person name="Lindquist E.A."/>
            <person name="Lipzen A."/>
            <person name="Khouja H.R."/>
            <person name="Magnuson J."/>
            <person name="Murat C."/>
            <person name="Ohm R.A."/>
            <person name="Singer S.W."/>
            <person name="Spatafora J.W."/>
            <person name="Wang M."/>
            <person name="Veneault-Fourrey C."/>
            <person name="Henrissat B."/>
            <person name="Grigoriev I.V."/>
            <person name="Martin F.M."/>
            <person name="Perotto S."/>
        </authorList>
    </citation>
    <scope>NUCLEOTIDE SEQUENCE [LARGE SCALE GENOMIC DNA]</scope>
    <source>
        <strain evidence="11 12">ATCC 22711</strain>
    </source>
</reference>
<dbReference type="PROSITE" id="PS51910">
    <property type="entry name" value="GH18_2"/>
    <property type="match status" value="1"/>
</dbReference>
<dbReference type="Gene3D" id="3.10.50.10">
    <property type="match status" value="1"/>
</dbReference>
<dbReference type="InterPro" id="IPR029070">
    <property type="entry name" value="Chitinase_insertion_sf"/>
</dbReference>
<dbReference type="AlphaFoldDB" id="A0A2T3B196"/>
<evidence type="ECO:0000256" key="1">
    <source>
        <dbReference type="ARBA" id="ARBA00000822"/>
    </source>
</evidence>
<dbReference type="InterPro" id="IPR011583">
    <property type="entry name" value="Chitinase_II/V-like_cat"/>
</dbReference>
<dbReference type="InterPro" id="IPR001223">
    <property type="entry name" value="Glyco_hydro18_cat"/>
</dbReference>
<keyword evidence="5" id="KW-0146">Chitin degradation</keyword>
<dbReference type="RefSeq" id="XP_024720685.1">
    <property type="nucleotide sequence ID" value="XM_024869641.1"/>
</dbReference>
<dbReference type="InterPro" id="IPR050314">
    <property type="entry name" value="Glycosyl_Hydrlase_18"/>
</dbReference>
<keyword evidence="8" id="KW-0624">Polysaccharide degradation</keyword>
<dbReference type="SUPFAM" id="SSF54556">
    <property type="entry name" value="Chitinase insertion domain"/>
    <property type="match status" value="1"/>
</dbReference>
<dbReference type="GO" id="GO:0005576">
    <property type="term" value="C:extracellular region"/>
    <property type="evidence" value="ECO:0007669"/>
    <property type="project" value="TreeGrafter"/>
</dbReference>
<dbReference type="Proteomes" id="UP000241818">
    <property type="component" value="Unassembled WGS sequence"/>
</dbReference>
<evidence type="ECO:0000256" key="6">
    <source>
        <dbReference type="ARBA" id="ARBA00023277"/>
    </source>
</evidence>
<evidence type="ECO:0000313" key="11">
    <source>
        <dbReference type="EMBL" id="PSS18333.1"/>
    </source>
</evidence>
<keyword evidence="12" id="KW-1185">Reference proteome</keyword>
<dbReference type="InterPro" id="IPR017853">
    <property type="entry name" value="GH"/>
</dbReference>
<dbReference type="PANTHER" id="PTHR11177">
    <property type="entry name" value="CHITINASE"/>
    <property type="match status" value="1"/>
</dbReference>
<comment type="similarity">
    <text evidence="2">Belongs to the glycosyl hydrolase 18 family. Chitinase class V subfamily.</text>
</comment>
<accession>A0A2T3B196</accession>
<dbReference type="SMART" id="SM00636">
    <property type="entry name" value="Glyco_18"/>
    <property type="match status" value="1"/>
</dbReference>
<evidence type="ECO:0000256" key="5">
    <source>
        <dbReference type="ARBA" id="ARBA00023024"/>
    </source>
</evidence>
<protein>
    <recommendedName>
        <fullName evidence="3">chitinase</fullName>
        <ecNumber evidence="3">3.2.1.14</ecNumber>
    </recommendedName>
</protein>
<evidence type="ECO:0000256" key="7">
    <source>
        <dbReference type="ARBA" id="ARBA00023295"/>
    </source>
</evidence>
<keyword evidence="6" id="KW-0119">Carbohydrate metabolism</keyword>
<feature type="non-terminal residue" evidence="11">
    <location>
        <position position="348"/>
    </location>
</feature>
<gene>
    <name evidence="11" type="ORF">M430DRAFT_87238</name>
</gene>
<organism evidence="11 12">
    <name type="scientific">Amorphotheca resinae ATCC 22711</name>
    <dbReference type="NCBI Taxonomy" id="857342"/>
    <lineage>
        <taxon>Eukaryota</taxon>
        <taxon>Fungi</taxon>
        <taxon>Dikarya</taxon>
        <taxon>Ascomycota</taxon>
        <taxon>Pezizomycotina</taxon>
        <taxon>Leotiomycetes</taxon>
        <taxon>Helotiales</taxon>
        <taxon>Amorphothecaceae</taxon>
        <taxon>Amorphotheca</taxon>
    </lineage>
</organism>
<keyword evidence="7 9" id="KW-0326">Glycosidase</keyword>
<evidence type="ECO:0000256" key="4">
    <source>
        <dbReference type="ARBA" id="ARBA00022801"/>
    </source>
</evidence>
<dbReference type="GO" id="GO:0006032">
    <property type="term" value="P:chitin catabolic process"/>
    <property type="evidence" value="ECO:0007669"/>
    <property type="project" value="UniProtKB-KW"/>
</dbReference>
<dbReference type="EC" id="3.2.1.14" evidence="3"/>
<keyword evidence="4 9" id="KW-0378">Hydrolase</keyword>
<feature type="non-terminal residue" evidence="11">
    <location>
        <position position="1"/>
    </location>
</feature>
<dbReference type="STRING" id="857342.A0A2T3B196"/>
<dbReference type="PROSITE" id="PS01095">
    <property type="entry name" value="GH18_1"/>
    <property type="match status" value="1"/>
</dbReference>
<dbReference type="Pfam" id="PF00704">
    <property type="entry name" value="Glyco_hydro_18"/>
    <property type="match status" value="1"/>
</dbReference>
<dbReference type="EMBL" id="KZ679011">
    <property type="protein sequence ID" value="PSS18333.1"/>
    <property type="molecule type" value="Genomic_DNA"/>
</dbReference>
<dbReference type="GeneID" id="36577722"/>
<dbReference type="GO" id="GO:0008843">
    <property type="term" value="F:endochitinase activity"/>
    <property type="evidence" value="ECO:0007669"/>
    <property type="project" value="UniProtKB-EC"/>
</dbReference>
<sequence>QQLPASSLTHIIYAFADINPDTGEVFLSNLLADTGSLSPTSNNLYGYLQQLYVLKKRNRGLKVLLSVGGTTYSPHFASPASSDSGRSKFATSVLALIENLGLDGVDIDWEYPANTAQAANMVLLLKEVRQTLLPNNYTVTVACPGPFGYTHLLPAEIDQHVDFWNLMAYDYSGGWSNVTGDQANLFRSADHPESTPFDTESVINYYASHGVSPNRIVLGMPLYGRYFNGTGGLGQSFSGSGTYSLKELSLEGAIVYYDCNAGSSYSYSASQEQLISYDNVDVARQKAAFIMDRLGGAMYWESSDDGVGDESIIQTVSGILRGEGIGLDTTPNRLLYPNSTYANVRHGM</sequence>